<organism evidence="4 5">
    <name type="scientific">Tistrella mobilis</name>
    <dbReference type="NCBI Taxonomy" id="171437"/>
    <lineage>
        <taxon>Bacteria</taxon>
        <taxon>Pseudomonadati</taxon>
        <taxon>Pseudomonadota</taxon>
        <taxon>Alphaproteobacteria</taxon>
        <taxon>Geminicoccales</taxon>
        <taxon>Geminicoccaceae</taxon>
        <taxon>Tistrella</taxon>
    </lineage>
</organism>
<dbReference type="Proteomes" id="UP000075787">
    <property type="component" value="Unassembled WGS sequence"/>
</dbReference>
<dbReference type="EC" id="4.2.1.17" evidence="3"/>
<dbReference type="Proteomes" id="UP000257706">
    <property type="component" value="Unassembled WGS sequence"/>
</dbReference>
<evidence type="ECO:0000313" key="4">
    <source>
        <dbReference type="EMBL" id="KYO51737.1"/>
    </source>
</evidence>
<protein>
    <submittedName>
        <fullName evidence="4">Enoyl-CoA hydratase</fullName>
        <ecNumber evidence="3">4.2.1.17</ecNumber>
    </submittedName>
</protein>
<dbReference type="GO" id="GO:0004300">
    <property type="term" value="F:enoyl-CoA hydratase activity"/>
    <property type="evidence" value="ECO:0007669"/>
    <property type="project" value="UniProtKB-EC"/>
</dbReference>
<accession>A0A162KNP6</accession>
<dbReference type="InterPro" id="IPR029045">
    <property type="entry name" value="ClpP/crotonase-like_dom_sf"/>
</dbReference>
<dbReference type="Gene3D" id="1.10.12.10">
    <property type="entry name" value="Lyase 2-enoyl-coa Hydratase, Chain A, domain 2"/>
    <property type="match status" value="1"/>
</dbReference>
<dbReference type="NCBIfam" id="NF006013">
    <property type="entry name" value="PRK08150.1"/>
    <property type="match status" value="1"/>
</dbReference>
<proteinExistence type="inferred from homology"/>
<comment type="caution">
    <text evidence="4">The sequence shown here is derived from an EMBL/GenBank/DDBJ whole genome shotgun (WGS) entry which is preliminary data.</text>
</comment>
<dbReference type="PANTHER" id="PTHR11941:SF54">
    <property type="entry name" value="ENOYL-COA HYDRATASE, MITOCHONDRIAL"/>
    <property type="match status" value="1"/>
</dbReference>
<dbReference type="EMBL" id="LPZR01000166">
    <property type="protein sequence ID" value="KYO51737.1"/>
    <property type="molecule type" value="Genomic_DNA"/>
</dbReference>
<dbReference type="EMBL" id="DMAI01000224">
    <property type="protein sequence ID" value="HAE48590.1"/>
    <property type="molecule type" value="Genomic_DNA"/>
</dbReference>
<comment type="similarity">
    <text evidence="1">Belongs to the enoyl-CoA hydratase/isomerase family.</text>
</comment>
<dbReference type="GO" id="GO:0006635">
    <property type="term" value="P:fatty acid beta-oxidation"/>
    <property type="evidence" value="ECO:0007669"/>
    <property type="project" value="UniProtKB-UniPathway"/>
</dbReference>
<dbReference type="InterPro" id="IPR001753">
    <property type="entry name" value="Enoyl-CoA_hydra/iso"/>
</dbReference>
<dbReference type="InterPro" id="IPR014748">
    <property type="entry name" value="Enoyl-CoA_hydra_C"/>
</dbReference>
<dbReference type="PANTHER" id="PTHR11941">
    <property type="entry name" value="ENOYL-COA HYDRATASE-RELATED"/>
    <property type="match status" value="1"/>
</dbReference>
<reference evidence="4 5" key="1">
    <citation type="submission" date="2015-12" db="EMBL/GenBank/DDBJ databases">
        <title>Genome sequence of Tistrella mobilis MCCC 1A02139.</title>
        <authorList>
            <person name="Lu L."/>
            <person name="Lai Q."/>
            <person name="Shao Z."/>
            <person name="Qian P."/>
        </authorList>
    </citation>
    <scope>NUCLEOTIDE SEQUENCE [LARGE SCALE GENOMIC DNA]</scope>
    <source>
        <strain evidence="4 5">MCCC 1A02139</strain>
    </source>
</reference>
<dbReference type="SUPFAM" id="SSF52096">
    <property type="entry name" value="ClpP/crotonase"/>
    <property type="match status" value="1"/>
</dbReference>
<dbReference type="Gene3D" id="3.90.226.10">
    <property type="entry name" value="2-enoyl-CoA Hydratase, Chain A, domain 1"/>
    <property type="match status" value="1"/>
</dbReference>
<evidence type="ECO:0000256" key="1">
    <source>
        <dbReference type="ARBA" id="ARBA00005254"/>
    </source>
</evidence>
<sequence length="264" mass="28330">MTTIPAPSSDDVLKIEIDGNVAIVTINRPEMRNALDEAAVAKIDAFFSNVPPEVGAIVLQTEGPHFCAGLDLKEHHAKRRSPTEFMRVCQGWHRAFDKMQHGGIPIVAAMQGAVVGGGLELAAAAHVRVADRTAYFALPEGQRGIFTGGGATVRVARIITPGRMIELMLTGRVIDVEEGQRLGLAHYIADDARATALDLARKIAGNARLSNYAIVTAINKISDMSATDGLYTEGLIMCMVQTAIDDVQGRLGDFVGKRTEKVQL</sequence>
<name>A0A162KNP6_9PROT</name>
<dbReference type="AlphaFoldDB" id="A0A162KNP6"/>
<dbReference type="OrthoDB" id="5730382at2"/>
<gene>
    <name evidence="4" type="ORF">AUP44_07925</name>
    <name evidence="3" type="ORF">DCK97_14325</name>
</gene>
<evidence type="ECO:0000256" key="2">
    <source>
        <dbReference type="ARBA" id="ARBA00023239"/>
    </source>
</evidence>
<dbReference type="RefSeq" id="WP_062765613.1">
    <property type="nucleotide sequence ID" value="NZ_CP121027.1"/>
</dbReference>
<evidence type="ECO:0000313" key="3">
    <source>
        <dbReference type="EMBL" id="HAE48590.1"/>
    </source>
</evidence>
<dbReference type="UniPathway" id="UPA00659"/>
<evidence type="ECO:0000313" key="6">
    <source>
        <dbReference type="Proteomes" id="UP000257706"/>
    </source>
</evidence>
<reference evidence="3 6" key="2">
    <citation type="journal article" date="2018" name="Nat. Biotechnol.">
        <title>A standardized bacterial taxonomy based on genome phylogeny substantially revises the tree of life.</title>
        <authorList>
            <person name="Parks D.H."/>
            <person name="Chuvochina M."/>
            <person name="Waite D.W."/>
            <person name="Rinke C."/>
            <person name="Skarshewski A."/>
            <person name="Chaumeil P.A."/>
            <person name="Hugenholtz P."/>
        </authorList>
    </citation>
    <scope>NUCLEOTIDE SEQUENCE [LARGE SCALE GENOMIC DNA]</scope>
    <source>
        <strain evidence="3">UBA8739</strain>
    </source>
</reference>
<dbReference type="CDD" id="cd06558">
    <property type="entry name" value="crotonase-like"/>
    <property type="match status" value="1"/>
</dbReference>
<keyword evidence="2 3" id="KW-0456">Lyase</keyword>
<dbReference type="GeneID" id="97240999"/>
<dbReference type="Pfam" id="PF00378">
    <property type="entry name" value="ECH_1"/>
    <property type="match status" value="1"/>
</dbReference>
<evidence type="ECO:0000313" key="5">
    <source>
        <dbReference type="Proteomes" id="UP000075787"/>
    </source>
</evidence>